<protein>
    <submittedName>
        <fullName evidence="1">16209_t:CDS:1</fullName>
    </submittedName>
</protein>
<sequence>DAYLKLAFLLSDKNSLSNQNLETYETFYTGVTEAGILDISYLVNLQQNHKYYSNQSIERKAV</sequence>
<evidence type="ECO:0000313" key="2">
    <source>
        <dbReference type="Proteomes" id="UP000789396"/>
    </source>
</evidence>
<accession>A0A9N9PGP6</accession>
<dbReference type="EMBL" id="CAJVPZ010090221">
    <property type="protein sequence ID" value="CAG8814695.1"/>
    <property type="molecule type" value="Genomic_DNA"/>
</dbReference>
<comment type="caution">
    <text evidence="1">The sequence shown here is derived from an EMBL/GenBank/DDBJ whole genome shotgun (WGS) entry which is preliminary data.</text>
</comment>
<dbReference type="AlphaFoldDB" id="A0A9N9PGP6"/>
<dbReference type="OrthoDB" id="2407499at2759"/>
<dbReference type="Proteomes" id="UP000789396">
    <property type="component" value="Unassembled WGS sequence"/>
</dbReference>
<reference evidence="1" key="1">
    <citation type="submission" date="2021-06" db="EMBL/GenBank/DDBJ databases">
        <authorList>
            <person name="Kallberg Y."/>
            <person name="Tangrot J."/>
            <person name="Rosling A."/>
        </authorList>
    </citation>
    <scope>NUCLEOTIDE SEQUENCE</scope>
    <source>
        <strain evidence="1">IN212</strain>
    </source>
</reference>
<keyword evidence="2" id="KW-1185">Reference proteome</keyword>
<feature type="non-terminal residue" evidence="1">
    <location>
        <position position="62"/>
    </location>
</feature>
<organism evidence="1 2">
    <name type="scientific">Racocetra fulgida</name>
    <dbReference type="NCBI Taxonomy" id="60492"/>
    <lineage>
        <taxon>Eukaryota</taxon>
        <taxon>Fungi</taxon>
        <taxon>Fungi incertae sedis</taxon>
        <taxon>Mucoromycota</taxon>
        <taxon>Glomeromycotina</taxon>
        <taxon>Glomeromycetes</taxon>
        <taxon>Diversisporales</taxon>
        <taxon>Gigasporaceae</taxon>
        <taxon>Racocetra</taxon>
    </lineage>
</organism>
<evidence type="ECO:0000313" key="1">
    <source>
        <dbReference type="EMBL" id="CAG8814695.1"/>
    </source>
</evidence>
<feature type="non-terminal residue" evidence="1">
    <location>
        <position position="1"/>
    </location>
</feature>
<proteinExistence type="predicted"/>
<gene>
    <name evidence="1" type="ORF">RFULGI_LOCUS19126</name>
</gene>
<name>A0A9N9PGP6_9GLOM</name>